<evidence type="ECO:0000313" key="2">
    <source>
        <dbReference type="EMBL" id="MBB3676399.1"/>
    </source>
</evidence>
<proteinExistence type="predicted"/>
<accession>A0A323V4X9</accession>
<dbReference type="InterPro" id="IPR019933">
    <property type="entry name" value="DivIVA_domain"/>
</dbReference>
<dbReference type="AlphaFoldDB" id="A0A323V4X9"/>
<gene>
    <name evidence="3" type="ORF">DMO24_18335</name>
    <name evidence="2" type="ORF">FHX36_002134</name>
</gene>
<reference evidence="2 5" key="2">
    <citation type="submission" date="2020-08" db="EMBL/GenBank/DDBJ databases">
        <title>Sequencing the genomes of 1000 actinobacteria strains.</title>
        <authorList>
            <person name="Klenk H.-P."/>
        </authorList>
    </citation>
    <scope>NUCLEOTIDE SEQUENCE [LARGE SCALE GENOMIC DNA]</scope>
    <source>
        <strain evidence="2 5">DSM 16678</strain>
    </source>
</reference>
<reference evidence="3 4" key="1">
    <citation type="submission" date="2018-06" db="EMBL/GenBank/DDBJ databases">
        <title>Draft genome sequence of Modestobacter versicolor CP153-2.</title>
        <authorList>
            <person name="Gundlapally S.R."/>
        </authorList>
    </citation>
    <scope>NUCLEOTIDE SEQUENCE [LARGE SCALE GENOMIC DNA]</scope>
    <source>
        <strain evidence="3 4">CP153-2</strain>
    </source>
</reference>
<keyword evidence="4" id="KW-1185">Reference proteome</keyword>
<evidence type="ECO:0000313" key="3">
    <source>
        <dbReference type="EMBL" id="PZA19885.1"/>
    </source>
</evidence>
<evidence type="ECO:0000313" key="5">
    <source>
        <dbReference type="Proteomes" id="UP000580718"/>
    </source>
</evidence>
<dbReference type="Proteomes" id="UP000247602">
    <property type="component" value="Unassembled WGS sequence"/>
</dbReference>
<comment type="caution">
    <text evidence="3">The sequence shown here is derived from an EMBL/GenBank/DDBJ whole genome shotgun (WGS) entry which is preliminary data.</text>
</comment>
<dbReference type="Gene3D" id="6.10.250.660">
    <property type="match status" value="1"/>
</dbReference>
<evidence type="ECO:0000313" key="4">
    <source>
        <dbReference type="Proteomes" id="UP000247602"/>
    </source>
</evidence>
<organism evidence="3 4">
    <name type="scientific">Modestobacter versicolor</name>
    <dbReference type="NCBI Taxonomy" id="429133"/>
    <lineage>
        <taxon>Bacteria</taxon>
        <taxon>Bacillati</taxon>
        <taxon>Actinomycetota</taxon>
        <taxon>Actinomycetes</taxon>
        <taxon>Geodermatophilales</taxon>
        <taxon>Geodermatophilaceae</taxon>
        <taxon>Modestobacter</taxon>
    </lineage>
</organism>
<dbReference type="OrthoDB" id="3404379at2"/>
<protein>
    <submittedName>
        <fullName evidence="3">DivIVA domain-containing protein</fullName>
    </submittedName>
</protein>
<dbReference type="EMBL" id="QKNV01000254">
    <property type="protein sequence ID" value="PZA19885.1"/>
    <property type="molecule type" value="Genomic_DNA"/>
</dbReference>
<dbReference type="NCBIfam" id="TIGR03544">
    <property type="entry name" value="DivI1A_domain"/>
    <property type="match status" value="1"/>
</dbReference>
<feature type="region of interest" description="Disordered" evidence="1">
    <location>
        <begin position="101"/>
        <end position="134"/>
    </location>
</feature>
<dbReference type="RefSeq" id="WP_110553671.1">
    <property type="nucleotide sequence ID" value="NZ_JACIBU010000001.1"/>
</dbReference>
<sequence length="134" mass="14138">MAGVVFVIGLLVVGGLLFLGGSLLLGRGETQPPAEFGRSPVELPDDRAVVGDDVRALRISVALRGYRMTEVDWLLDQFAQTLDERDAEIAELRAAVPARVGAHAADRPAGRADAEDTDPEGTPVVTETEESTGA</sequence>
<dbReference type="Proteomes" id="UP000580718">
    <property type="component" value="Unassembled WGS sequence"/>
</dbReference>
<dbReference type="EMBL" id="JACIBU010000001">
    <property type="protein sequence ID" value="MBB3676399.1"/>
    <property type="molecule type" value="Genomic_DNA"/>
</dbReference>
<evidence type="ECO:0000256" key="1">
    <source>
        <dbReference type="SAM" id="MobiDB-lite"/>
    </source>
</evidence>
<name>A0A323V4X9_9ACTN</name>
<feature type="compositionally biased region" description="Basic and acidic residues" evidence="1">
    <location>
        <begin position="104"/>
        <end position="114"/>
    </location>
</feature>